<evidence type="ECO:0000256" key="2">
    <source>
        <dbReference type="SAM" id="MobiDB-lite"/>
    </source>
</evidence>
<accession>A0AAD5TI58</accession>
<keyword evidence="1" id="KW-0539">Nucleus</keyword>
<comment type="caution">
    <text evidence="4">The sequence shown here is derived from an EMBL/GenBank/DDBJ whole genome shotgun (WGS) entry which is preliminary data.</text>
</comment>
<keyword evidence="1 4" id="KW-0489">Methyltransferase</keyword>
<dbReference type="GO" id="GO:0016556">
    <property type="term" value="P:mRNA modification"/>
    <property type="evidence" value="ECO:0007669"/>
    <property type="project" value="UniProtKB-UniRule"/>
</dbReference>
<gene>
    <name evidence="4" type="primary">FTSJD2</name>
    <name evidence="4" type="ORF">HDU87_006283</name>
</gene>
<dbReference type="InterPro" id="IPR050851">
    <property type="entry name" value="mRNA_Cap_2O-Ribose_MeTrfase"/>
</dbReference>
<dbReference type="InterPro" id="IPR025816">
    <property type="entry name" value="RrmJ-type_MeTrfase"/>
</dbReference>
<reference evidence="4" key="1">
    <citation type="submission" date="2020-05" db="EMBL/GenBank/DDBJ databases">
        <title>Phylogenomic resolution of chytrid fungi.</title>
        <authorList>
            <person name="Stajich J.E."/>
            <person name="Amses K."/>
            <person name="Simmons R."/>
            <person name="Seto K."/>
            <person name="Myers J."/>
            <person name="Bonds A."/>
            <person name="Quandt C.A."/>
            <person name="Barry K."/>
            <person name="Liu P."/>
            <person name="Grigoriev I."/>
            <person name="Longcore J.E."/>
            <person name="James T.Y."/>
        </authorList>
    </citation>
    <scope>NUCLEOTIDE SEQUENCE</scope>
    <source>
        <strain evidence="4">JEL0379</strain>
    </source>
</reference>
<sequence>MASDDPYSNDPEYLATPLVSPIPPPTPLARHQQQLQQQHPQQYDHRSSSRPEPPTTHRDHRPSAPPALPAPVFRNDKPITHQQPVQWISSDAGVEDGGWLDKLAVVVSKVGELDYGLFCDPDVVTELFKTKTKISVIVPHDLYRARCRANPYEAIGKSVFVNRSAVKMANLDAACGLLRPWPSPPLEAGAADEAGTAEAHANAFTFADICAGPGGFAEYILWRSVQQPGGFQCRGWGMTLRGPQDFALADMNPDLHATERFTPIYGADNTGDIYKEVNIIAFAEKVQRETADRGGGGVDLVTADGGLNVDGDELHQEDHLRQLVLCQVLTMFLTLRKGGDFAIKVFDLYAPFTVQLVYILFRHFTKIAIVKPFTSRPANAERYIVCKSLKSAPSQRLVDHLFAVNARLSELKPDGAANVVVESSHTVTQPGFLPRAVRIERGMEEVSGIMDLNVVLSDQSFMDRIKASNNKLSMCQKEALAELYRYASDRAKPTYDQVGISRRCLQEWKLPVPPEDPQRRDMRHEAQQQQQYRRERDERDSHNRTPHHHGRERDQHRFSPYGRSSNDGRDGDARRDDGRNRRDQPRYGGGGGDAYRSGSGGGSHRPQNYR</sequence>
<dbReference type="InterPro" id="IPR002877">
    <property type="entry name" value="RNA_MeTrfase_FtsJ_dom"/>
</dbReference>
<feature type="compositionally biased region" description="Basic and acidic residues" evidence="2">
    <location>
        <begin position="516"/>
        <end position="543"/>
    </location>
</feature>
<dbReference type="GO" id="GO:0005737">
    <property type="term" value="C:cytoplasm"/>
    <property type="evidence" value="ECO:0007669"/>
    <property type="project" value="TreeGrafter"/>
</dbReference>
<dbReference type="Gene3D" id="3.40.50.12760">
    <property type="match status" value="1"/>
</dbReference>
<dbReference type="AlphaFoldDB" id="A0AAD5TI58"/>
<dbReference type="EC" id="2.1.1.57" evidence="1"/>
<dbReference type="GO" id="GO:0006370">
    <property type="term" value="P:7-methylguanosine mRNA capping"/>
    <property type="evidence" value="ECO:0007669"/>
    <property type="project" value="UniProtKB-UniRule"/>
</dbReference>
<dbReference type="Proteomes" id="UP001212152">
    <property type="component" value="Unassembled WGS sequence"/>
</dbReference>
<feature type="region of interest" description="Disordered" evidence="2">
    <location>
        <begin position="509"/>
        <end position="610"/>
    </location>
</feature>
<feature type="compositionally biased region" description="Basic and acidic residues" evidence="2">
    <location>
        <begin position="566"/>
        <end position="585"/>
    </location>
</feature>
<evidence type="ECO:0000256" key="1">
    <source>
        <dbReference type="RuleBase" id="RU368012"/>
    </source>
</evidence>
<dbReference type="Pfam" id="PF01728">
    <property type="entry name" value="FtsJ"/>
    <property type="match status" value="1"/>
</dbReference>
<dbReference type="EMBL" id="JADGJQ010000053">
    <property type="protein sequence ID" value="KAJ3175333.1"/>
    <property type="molecule type" value="Genomic_DNA"/>
</dbReference>
<keyword evidence="1" id="KW-0506">mRNA capping</keyword>
<evidence type="ECO:0000313" key="4">
    <source>
        <dbReference type="EMBL" id="KAJ3175333.1"/>
    </source>
</evidence>
<comment type="function">
    <text evidence="1">S-adenosyl-L-methionine-dependent methyltransferase that mediates RNA cap1 2'-O-ribose methylation to the 5'-cap structure of RNAs. Methylates the ribose of the first nucleotide of a m(7)GpppG-capped mRNA to produce m(7)GpppNmp (cap1).</text>
</comment>
<evidence type="ECO:0000313" key="5">
    <source>
        <dbReference type="Proteomes" id="UP001212152"/>
    </source>
</evidence>
<evidence type="ECO:0000259" key="3">
    <source>
        <dbReference type="PROSITE" id="PS51613"/>
    </source>
</evidence>
<dbReference type="GO" id="GO:0003676">
    <property type="term" value="F:nucleic acid binding"/>
    <property type="evidence" value="ECO:0007669"/>
    <property type="project" value="UniProtKB-UniRule"/>
</dbReference>
<proteinExistence type="predicted"/>
<comment type="catalytic activity">
    <reaction evidence="1">
        <text>a 5'-end (N(7)-methyl 5'-triphosphoguanosine)-ribonucleoside in mRNA + S-adenosyl-L-methionine = a 5'-end (N(7)-methyl 5'-triphosphoguanosine)-(2'-O-methyl-ribonucleoside) in mRNA + S-adenosyl-L-homocysteine + H(+)</text>
        <dbReference type="Rhea" id="RHEA:67020"/>
        <dbReference type="Rhea" id="RHEA-COMP:17167"/>
        <dbReference type="Rhea" id="RHEA-COMP:17168"/>
        <dbReference type="ChEBI" id="CHEBI:15378"/>
        <dbReference type="ChEBI" id="CHEBI:57856"/>
        <dbReference type="ChEBI" id="CHEBI:59789"/>
        <dbReference type="ChEBI" id="CHEBI:156461"/>
        <dbReference type="ChEBI" id="CHEBI:167609"/>
        <dbReference type="EC" id="2.1.1.57"/>
    </reaction>
</comment>
<feature type="compositionally biased region" description="Gly residues" evidence="2">
    <location>
        <begin position="587"/>
        <end position="603"/>
    </location>
</feature>
<dbReference type="SUPFAM" id="SSF53335">
    <property type="entry name" value="S-adenosyl-L-methionine-dependent methyltransferases"/>
    <property type="match status" value="1"/>
</dbReference>
<feature type="region of interest" description="Disordered" evidence="2">
    <location>
        <begin position="1"/>
        <end position="76"/>
    </location>
</feature>
<feature type="compositionally biased region" description="Low complexity" evidence="2">
    <location>
        <begin position="28"/>
        <end position="41"/>
    </location>
</feature>
<keyword evidence="1" id="KW-0808">Transferase</keyword>
<dbReference type="PROSITE" id="PS51613">
    <property type="entry name" value="SAM_MT_RRMJ"/>
    <property type="match status" value="1"/>
</dbReference>
<feature type="domain" description="RrmJ-type SAM-dependent 2'-O-MTase" evidence="3">
    <location>
        <begin position="159"/>
        <end position="390"/>
    </location>
</feature>
<keyword evidence="5" id="KW-1185">Reference proteome</keyword>
<dbReference type="GO" id="GO:0032259">
    <property type="term" value="P:methylation"/>
    <property type="evidence" value="ECO:0007669"/>
    <property type="project" value="UniProtKB-KW"/>
</dbReference>
<dbReference type="GO" id="GO:0004483">
    <property type="term" value="F:methyltransferase cap1 activity"/>
    <property type="evidence" value="ECO:0007669"/>
    <property type="project" value="UniProtKB-UniRule"/>
</dbReference>
<protein>
    <recommendedName>
        <fullName evidence="1">Cap-specific mRNA (nucleoside-2'-O-)-methyltransferase 1</fullName>
        <ecNumber evidence="1">2.1.1.57</ecNumber>
    </recommendedName>
    <alternativeName>
        <fullName evidence="1">Cap1 2'O-ribose methyltransferase 1</fullName>
    </alternativeName>
</protein>
<comment type="subcellular location">
    <subcellularLocation>
        <location evidence="1">Nucleus</location>
    </subcellularLocation>
</comment>
<keyword evidence="1" id="KW-0507">mRNA processing</keyword>
<dbReference type="InterPro" id="IPR029063">
    <property type="entry name" value="SAM-dependent_MTases_sf"/>
</dbReference>
<keyword evidence="1" id="KW-0949">S-adenosyl-L-methionine</keyword>
<dbReference type="PANTHER" id="PTHR16121">
    <property type="entry name" value="CAP-SPECIFIC MRNA (NUCLEOSIDE-2'-O-)-METHYLTRANSFERASE 1-RELATED"/>
    <property type="match status" value="1"/>
</dbReference>
<organism evidence="4 5">
    <name type="scientific">Geranomyces variabilis</name>
    <dbReference type="NCBI Taxonomy" id="109894"/>
    <lineage>
        <taxon>Eukaryota</taxon>
        <taxon>Fungi</taxon>
        <taxon>Fungi incertae sedis</taxon>
        <taxon>Chytridiomycota</taxon>
        <taxon>Chytridiomycota incertae sedis</taxon>
        <taxon>Chytridiomycetes</taxon>
        <taxon>Spizellomycetales</taxon>
        <taxon>Powellomycetaceae</taxon>
        <taxon>Geranomyces</taxon>
    </lineage>
</organism>
<dbReference type="PANTHER" id="PTHR16121:SF0">
    <property type="entry name" value="CAP-SPECIFIC MRNA (NUCLEOSIDE-2'-O-)-METHYLTRANSFERASE 1"/>
    <property type="match status" value="1"/>
</dbReference>
<dbReference type="GO" id="GO:0005634">
    <property type="term" value="C:nucleus"/>
    <property type="evidence" value="ECO:0007669"/>
    <property type="project" value="UniProtKB-SubCell"/>
</dbReference>
<name>A0AAD5TI58_9FUNG</name>